<dbReference type="AlphaFoldDB" id="A0A7U7C5A4"/>
<dbReference type="EMBL" id="LR822027">
    <property type="protein sequence ID" value="CAD0152508.1"/>
    <property type="molecule type" value="Genomic_DNA"/>
</dbReference>
<name>A0A7U7C5A4_STRTR</name>
<protein>
    <submittedName>
        <fullName evidence="1">Uncharacterized protein</fullName>
    </submittedName>
</protein>
<accession>A0A7U7C5A4</accession>
<sequence length="52" mass="5791">MVLDPDWRIGLAGWPLFGVQSGYQCDVPADVVCDLVPHRLHHEHFPGLPLEG</sequence>
<proteinExistence type="predicted"/>
<dbReference type="Proteomes" id="UP000509791">
    <property type="component" value="Chromosome"/>
</dbReference>
<evidence type="ECO:0000313" key="2">
    <source>
        <dbReference type="Proteomes" id="UP000509791"/>
    </source>
</evidence>
<organism evidence="1 2">
    <name type="scientific">Streptococcus thermophilus</name>
    <dbReference type="NCBI Taxonomy" id="1308"/>
    <lineage>
        <taxon>Bacteria</taxon>
        <taxon>Bacillati</taxon>
        <taxon>Bacillota</taxon>
        <taxon>Bacilli</taxon>
        <taxon>Lactobacillales</taxon>
        <taxon>Streptococcaceae</taxon>
        <taxon>Streptococcus</taxon>
    </lineage>
</organism>
<gene>
    <name evidence="1" type="ORF">STHERMO_1227</name>
</gene>
<evidence type="ECO:0000313" key="1">
    <source>
        <dbReference type="EMBL" id="CAD0152508.1"/>
    </source>
</evidence>
<reference evidence="1 2" key="1">
    <citation type="submission" date="2020-06" db="EMBL/GenBank/DDBJ databases">
        <authorList>
            <person name="Chuat V."/>
        </authorList>
    </citation>
    <scope>NUCLEOTIDE SEQUENCE [LARGE SCALE GENOMIC DNA]</scope>
    <source>
        <strain evidence="1">STH_CIRM_998</strain>
    </source>
</reference>